<gene>
    <name evidence="1" type="ORF">SAMN04488565_1333</name>
</gene>
<dbReference type="AlphaFoldDB" id="A0A1H0YZX3"/>
<name>A0A1H0YZX3_9MICO</name>
<organism evidence="1 2">
    <name type="scientific">Leucobacter chromiiresistens</name>
    <dbReference type="NCBI Taxonomy" id="1079994"/>
    <lineage>
        <taxon>Bacteria</taxon>
        <taxon>Bacillati</taxon>
        <taxon>Actinomycetota</taxon>
        <taxon>Actinomycetes</taxon>
        <taxon>Micrococcales</taxon>
        <taxon>Microbacteriaceae</taxon>
        <taxon>Leucobacter</taxon>
    </lineage>
</organism>
<proteinExistence type="predicted"/>
<sequence length="45" mass="4659">MFNKIFDAVALFTCVVFVGTAVATLGLVLVSAITGTSPIDFSGQH</sequence>
<dbReference type="EMBL" id="FNKB01000001">
    <property type="protein sequence ID" value="SDQ20739.1"/>
    <property type="molecule type" value="Genomic_DNA"/>
</dbReference>
<protein>
    <submittedName>
        <fullName evidence="1">Uncharacterized protein</fullName>
    </submittedName>
</protein>
<reference evidence="1 2" key="1">
    <citation type="submission" date="2016-10" db="EMBL/GenBank/DDBJ databases">
        <authorList>
            <person name="de Groot N.N."/>
        </authorList>
    </citation>
    <scope>NUCLEOTIDE SEQUENCE [LARGE SCALE GENOMIC DNA]</scope>
    <source>
        <strain evidence="1 2">DSM 22788</strain>
    </source>
</reference>
<evidence type="ECO:0000313" key="2">
    <source>
        <dbReference type="Proteomes" id="UP000182690"/>
    </source>
</evidence>
<dbReference type="RefSeq" id="WP_155818983.1">
    <property type="nucleotide sequence ID" value="NZ_FNKB01000001.1"/>
</dbReference>
<dbReference type="Proteomes" id="UP000182690">
    <property type="component" value="Unassembled WGS sequence"/>
</dbReference>
<accession>A0A1H0YZX3</accession>
<evidence type="ECO:0000313" key="1">
    <source>
        <dbReference type="EMBL" id="SDQ20739.1"/>
    </source>
</evidence>
<dbReference type="STRING" id="1079994.SAMN04488565_1333"/>